<dbReference type="PANTHER" id="PTHR18964">
    <property type="entry name" value="ROK (REPRESSOR, ORF, KINASE) FAMILY"/>
    <property type="match status" value="1"/>
</dbReference>
<dbReference type="Proteomes" id="UP000295416">
    <property type="component" value="Unassembled WGS sequence"/>
</dbReference>
<organism evidence="2 3">
    <name type="scientific">Scopulibacillus darangshiensis</name>
    <dbReference type="NCBI Taxonomy" id="442528"/>
    <lineage>
        <taxon>Bacteria</taxon>
        <taxon>Bacillati</taxon>
        <taxon>Bacillota</taxon>
        <taxon>Bacilli</taxon>
        <taxon>Bacillales</taxon>
        <taxon>Sporolactobacillaceae</taxon>
        <taxon>Scopulibacillus</taxon>
    </lineage>
</organism>
<dbReference type="CDD" id="cd24152">
    <property type="entry name" value="ASKHA_NBD_ROK-like"/>
    <property type="match status" value="1"/>
</dbReference>
<accession>A0A4R2P7V9</accession>
<dbReference type="PANTHER" id="PTHR18964:SF170">
    <property type="entry name" value="SUGAR KINASE"/>
    <property type="match status" value="1"/>
</dbReference>
<evidence type="ECO:0000256" key="1">
    <source>
        <dbReference type="ARBA" id="ARBA00006479"/>
    </source>
</evidence>
<dbReference type="InterPro" id="IPR043129">
    <property type="entry name" value="ATPase_NBD"/>
</dbReference>
<dbReference type="SUPFAM" id="SSF53067">
    <property type="entry name" value="Actin-like ATPase domain"/>
    <property type="match status" value="1"/>
</dbReference>
<evidence type="ECO:0000313" key="2">
    <source>
        <dbReference type="EMBL" id="TCP30993.1"/>
    </source>
</evidence>
<keyword evidence="3" id="KW-1185">Reference proteome</keyword>
<dbReference type="EMBL" id="SLXK01000004">
    <property type="protein sequence ID" value="TCP30993.1"/>
    <property type="molecule type" value="Genomic_DNA"/>
</dbReference>
<proteinExistence type="inferred from homology"/>
<protein>
    <submittedName>
        <fullName evidence="2">Transcriptional regulator</fullName>
    </submittedName>
</protein>
<comment type="similarity">
    <text evidence="1">Belongs to the ROK (NagC/XylR) family.</text>
</comment>
<evidence type="ECO:0000313" key="3">
    <source>
        <dbReference type="Proteomes" id="UP000295416"/>
    </source>
</evidence>
<dbReference type="Pfam" id="PF00480">
    <property type="entry name" value="ROK"/>
    <property type="match status" value="1"/>
</dbReference>
<comment type="caution">
    <text evidence="2">The sequence shown here is derived from an EMBL/GenBank/DDBJ whole genome shotgun (WGS) entry which is preliminary data.</text>
</comment>
<dbReference type="AlphaFoldDB" id="A0A4R2P7V9"/>
<name>A0A4R2P7V9_9BACL</name>
<dbReference type="RefSeq" id="WP_207902920.1">
    <property type="nucleotide sequence ID" value="NZ_SLXK01000004.1"/>
</dbReference>
<dbReference type="Gene3D" id="3.30.420.40">
    <property type="match status" value="2"/>
</dbReference>
<sequence>MNYMAFDIGGTNVKYGVVDNSGNIVKKGSFPTPKAGIDVLVVSIAAITKKLQQLYNIDGIALSAPGAVNNETGFIEGTSALPYLHGPNIREHIEKTTRFNVIMENDANCAALAEVWNGVAKHAKDVLFIVCGTGIGGAVIKDRVLHTGSHLHGGEFGYMLVEQDYQTKRFVRWSKKGSTKSLVSKVVSLKKSKEENWNGEKVFQYAENGDADCQVAIDEFFETMATGIYNLQYMYDPDMIVIGGAISFRDDIVSRIYEKLDILIENVDVSPVYPNVQKCKYSNDANLLGAVYNYLTIKEFLL</sequence>
<gene>
    <name evidence="2" type="ORF">EV207_104172</name>
</gene>
<dbReference type="InterPro" id="IPR000600">
    <property type="entry name" value="ROK"/>
</dbReference>
<reference evidence="2 3" key="1">
    <citation type="submission" date="2019-03" db="EMBL/GenBank/DDBJ databases">
        <title>Genomic Encyclopedia of Type Strains, Phase IV (KMG-IV): sequencing the most valuable type-strain genomes for metagenomic binning, comparative biology and taxonomic classification.</title>
        <authorList>
            <person name="Goeker M."/>
        </authorList>
    </citation>
    <scope>NUCLEOTIDE SEQUENCE [LARGE SCALE GENOMIC DNA]</scope>
    <source>
        <strain evidence="2 3">DSM 19377</strain>
    </source>
</reference>